<accession>A0A423HS52</accession>
<dbReference type="EMBL" id="MOBM01000014">
    <property type="protein sequence ID" value="RON16049.1"/>
    <property type="molecule type" value="Genomic_DNA"/>
</dbReference>
<comment type="caution">
    <text evidence="1">The sequence shown here is derived from an EMBL/GenBank/DDBJ whole genome shotgun (WGS) entry which is preliminary data.</text>
</comment>
<dbReference type="Pfam" id="PF05136">
    <property type="entry name" value="Phage_portal_2"/>
    <property type="match status" value="1"/>
</dbReference>
<dbReference type="AlphaFoldDB" id="A0A423HS52"/>
<evidence type="ECO:0000313" key="1">
    <source>
        <dbReference type="EMBL" id="RON16049.1"/>
    </source>
</evidence>
<gene>
    <name evidence="1" type="ORF">BK662_11515</name>
</gene>
<reference evidence="1 2" key="1">
    <citation type="submission" date="2016-10" db="EMBL/GenBank/DDBJ databases">
        <title>Comparative genome analysis of multiple Pseudomonas spp. focuses on biocontrol and plant growth promoting traits.</title>
        <authorList>
            <person name="Tao X.-Y."/>
            <person name="Taylor C.G."/>
        </authorList>
    </citation>
    <scope>NUCLEOTIDE SEQUENCE [LARGE SCALE GENOMIC DNA]</scope>
    <source>
        <strain evidence="1 2">36C6</strain>
    </source>
</reference>
<proteinExistence type="predicted"/>
<name>A0A423HS52_9PSED</name>
<sequence length="503" mass="57346">MASALAGGKPAPVAAARVEPDLGLGKQRSRSFSAAKRGRLTQSWDMRSTNADANQEIYRDHHTLRARAREQSINSPYAKRFYRLLKQNVVGPFGIALQSKAVMANGEPNRKARRMIEREWRKFCRRGNCDVTGQYSFTTFMNLWLESLARDGEVMVRLIRNWPNRWGFALQILEIDRLDLDLNQELDNGNLIRMGVERDSWERPVAYWLLRNHPGDVYQRAEERYERVPATELLHTFEPWRAHQSRGFTWTHAAAAELHHLDEYRNAELVKSEMQAKVTGVYEQDAEWLEPPNDPDDDVDVEEHLEAGTNKLIPYGLKYKPLPSSSPTQFAPFTKQGLRGVAAGFGPSYNRLAHDLEGVSFSSLRSGELDERDFYKSTQQFVISSLLEAVGDAWLSMSLLTGAIPLPPRNFEIYSELCWIPRGWDWVDPLKDSKAATESITNLTKSIGHYVRQAGIDPDDHWDELEREKAELRRRGLAPELPTPPEPPNVAKAILDAQLLAED</sequence>
<dbReference type="GO" id="GO:0019068">
    <property type="term" value="P:virion assembly"/>
    <property type="evidence" value="ECO:0007669"/>
    <property type="project" value="InterPro"/>
</dbReference>
<protein>
    <submittedName>
        <fullName evidence="1">Phage portal protein</fullName>
    </submittedName>
</protein>
<dbReference type="NCBIfam" id="TIGR01539">
    <property type="entry name" value="portal_lambda"/>
    <property type="match status" value="1"/>
</dbReference>
<dbReference type="GO" id="GO:0005198">
    <property type="term" value="F:structural molecule activity"/>
    <property type="evidence" value="ECO:0007669"/>
    <property type="project" value="InterPro"/>
</dbReference>
<evidence type="ECO:0000313" key="2">
    <source>
        <dbReference type="Proteomes" id="UP000284002"/>
    </source>
</evidence>
<dbReference type="Proteomes" id="UP000284002">
    <property type="component" value="Unassembled WGS sequence"/>
</dbReference>
<organism evidence="1 2">
    <name type="scientific">Pseudomonas frederiksbergensis</name>
    <dbReference type="NCBI Taxonomy" id="104087"/>
    <lineage>
        <taxon>Bacteria</taxon>
        <taxon>Pseudomonadati</taxon>
        <taxon>Pseudomonadota</taxon>
        <taxon>Gammaproteobacteria</taxon>
        <taxon>Pseudomonadales</taxon>
        <taxon>Pseudomonadaceae</taxon>
        <taxon>Pseudomonas</taxon>
    </lineage>
</organism>
<dbReference type="InterPro" id="IPR006429">
    <property type="entry name" value="Phage_lambda_portal"/>
</dbReference>